<organism evidence="9">
    <name type="scientific">Cyrtorhinus lividipennis</name>
    <dbReference type="NCBI Taxonomy" id="1032904"/>
    <lineage>
        <taxon>Eukaryota</taxon>
        <taxon>Metazoa</taxon>
        <taxon>Ecdysozoa</taxon>
        <taxon>Arthropoda</taxon>
        <taxon>Hexapoda</taxon>
        <taxon>Insecta</taxon>
        <taxon>Pterygota</taxon>
        <taxon>Neoptera</taxon>
        <taxon>Paraneoptera</taxon>
        <taxon>Hemiptera</taxon>
        <taxon>Heteroptera</taxon>
        <taxon>Panheteroptera</taxon>
        <taxon>Cimicomorpha</taxon>
        <taxon>Miridae</taxon>
        <taxon>Orthotylini</taxon>
        <taxon>Cyrtorhinus</taxon>
    </lineage>
</organism>
<dbReference type="EMBL" id="MH510330">
    <property type="protein sequence ID" value="AXU25115.1"/>
    <property type="molecule type" value="mRNA"/>
</dbReference>
<dbReference type="GO" id="GO:0050909">
    <property type="term" value="P:sensory perception of taste"/>
    <property type="evidence" value="ECO:0007669"/>
    <property type="project" value="InterPro"/>
</dbReference>
<dbReference type="GO" id="GO:0043025">
    <property type="term" value="C:neuronal cell body"/>
    <property type="evidence" value="ECO:0007669"/>
    <property type="project" value="TreeGrafter"/>
</dbReference>
<comment type="subcellular location">
    <subcellularLocation>
        <location evidence="1 8">Cell membrane</location>
        <topology evidence="1 8">Multi-pass membrane protein</topology>
    </subcellularLocation>
</comment>
<name>A0A346TI32_9HEMI</name>
<dbReference type="PANTHER" id="PTHR21143">
    <property type="entry name" value="INVERTEBRATE GUSTATORY RECEPTOR"/>
    <property type="match status" value="1"/>
</dbReference>
<reference evidence="9" key="2">
    <citation type="submission" date="2018-06" db="EMBL/GenBank/DDBJ databases">
        <authorList>
            <person name="Zhirakovskaya E."/>
        </authorList>
    </citation>
    <scope>NUCLEOTIDE SEQUENCE</scope>
</reference>
<feature type="transmembrane region" description="Helical" evidence="8">
    <location>
        <begin position="258"/>
        <end position="279"/>
    </location>
</feature>
<keyword evidence="3 8" id="KW-0812">Transmembrane</keyword>
<keyword evidence="2 8" id="KW-1003">Cell membrane</keyword>
<evidence type="ECO:0000256" key="1">
    <source>
        <dbReference type="ARBA" id="ARBA00004651"/>
    </source>
</evidence>
<feature type="transmembrane region" description="Helical" evidence="8">
    <location>
        <begin position="87"/>
        <end position="106"/>
    </location>
</feature>
<evidence type="ECO:0000256" key="3">
    <source>
        <dbReference type="ARBA" id="ARBA00022692"/>
    </source>
</evidence>
<evidence type="ECO:0000256" key="7">
    <source>
        <dbReference type="ARBA" id="ARBA00023224"/>
    </source>
</evidence>
<evidence type="ECO:0000256" key="8">
    <source>
        <dbReference type="RuleBase" id="RU363108"/>
    </source>
</evidence>
<dbReference type="InterPro" id="IPR013604">
    <property type="entry name" value="7TM_chemorcpt"/>
</dbReference>
<feature type="transmembrane region" description="Helical" evidence="8">
    <location>
        <begin position="48"/>
        <end position="72"/>
    </location>
</feature>
<keyword evidence="5 8" id="KW-0472">Membrane</keyword>
<feature type="transmembrane region" description="Helical" evidence="8">
    <location>
        <begin position="127"/>
        <end position="151"/>
    </location>
</feature>
<dbReference type="PANTHER" id="PTHR21143:SF133">
    <property type="entry name" value="GUSTATORY AND PHEROMONE RECEPTOR 32A-RELATED"/>
    <property type="match status" value="1"/>
</dbReference>
<evidence type="ECO:0000256" key="4">
    <source>
        <dbReference type="ARBA" id="ARBA00022989"/>
    </source>
</evidence>
<dbReference type="GO" id="GO:0030424">
    <property type="term" value="C:axon"/>
    <property type="evidence" value="ECO:0007669"/>
    <property type="project" value="TreeGrafter"/>
</dbReference>
<evidence type="ECO:0000256" key="6">
    <source>
        <dbReference type="ARBA" id="ARBA00023170"/>
    </source>
</evidence>
<feature type="transmembrane region" description="Helical" evidence="8">
    <location>
        <begin position="220"/>
        <end position="238"/>
    </location>
</feature>
<dbReference type="GO" id="GO:0030425">
    <property type="term" value="C:dendrite"/>
    <property type="evidence" value="ECO:0007669"/>
    <property type="project" value="TreeGrafter"/>
</dbReference>
<dbReference type="Pfam" id="PF08395">
    <property type="entry name" value="7tm_7"/>
    <property type="match status" value="1"/>
</dbReference>
<dbReference type="GO" id="GO:0007165">
    <property type="term" value="P:signal transduction"/>
    <property type="evidence" value="ECO:0007669"/>
    <property type="project" value="UniProtKB-KW"/>
</dbReference>
<dbReference type="AlphaFoldDB" id="A0A346TI32"/>
<sequence length="362" mass="41078">MKFLESIPTTATKTKNAGNDTKGFNLFVISKILGVFPFDQTYGYDTSWFSFSCALHLLSCASWIGVIILLILTDYPGSPGKYLNKALHALSQVLNFSCIISHLVIVKQNPLFVGKLAAFTAVYEHQVFGKAISVGALLVAGRSVPIAVFRLLNANYKKMTEEILHWFSSMVRLMVIFQFCTFLVILRRKLESHIKEMNQYKINTSAHFNMVEFMKKLNRIFGCQLLSTFCQIFIGTVANSYWFINSIVTPSEWTLRQILFSLSNLTAVIYVVFEMYVIVRTCSDALYQVELFNVELFRLMRGSKQLCENEKLYLYATMKNSVTFTACGFFNLGYPLVTSIIAAAATYLVILLQFSTASHKQF</sequence>
<comment type="similarity">
    <text evidence="8">Belongs to the insect chemoreceptor superfamily. Gustatory receptor (GR) family.</text>
</comment>
<dbReference type="GO" id="GO:0007635">
    <property type="term" value="P:chemosensory behavior"/>
    <property type="evidence" value="ECO:0007669"/>
    <property type="project" value="TreeGrafter"/>
</dbReference>
<accession>A0A346TI32</accession>
<evidence type="ECO:0000313" key="9">
    <source>
        <dbReference type="EMBL" id="AXU25115.1"/>
    </source>
</evidence>
<keyword evidence="7 8" id="KW-0807">Transducer</keyword>
<feature type="transmembrane region" description="Helical" evidence="8">
    <location>
        <begin position="163"/>
        <end position="186"/>
    </location>
</feature>
<protein>
    <recommendedName>
        <fullName evidence="8">Gustatory receptor</fullName>
    </recommendedName>
</protein>
<reference evidence="9" key="1">
    <citation type="journal article" date="2018" name="Sci. Rep.">
        <title>Identification and expression analysis of putative chemoreception genes from Cyrtorhinus lividipennis (Hemiptera: Miridae) antennal transcriptome.</title>
        <authorList>
            <person name="Wang G.Y."/>
            <person name="Zhu J.L."/>
            <person name="Zhou W.W."/>
            <person name="Liu S."/>
            <person name="Khairul Q.M."/>
            <person name="Ansari N.A."/>
            <person name="Zhu Z.R."/>
        </authorList>
    </citation>
    <scope>NUCLEOTIDE SEQUENCE</scope>
</reference>
<keyword evidence="6 8" id="KW-0675">Receptor</keyword>
<comment type="caution">
    <text evidence="8">Lacks conserved residue(s) required for the propagation of feature annotation.</text>
</comment>
<dbReference type="GO" id="GO:0008049">
    <property type="term" value="P:male courtship behavior"/>
    <property type="evidence" value="ECO:0007669"/>
    <property type="project" value="TreeGrafter"/>
</dbReference>
<evidence type="ECO:0000256" key="5">
    <source>
        <dbReference type="ARBA" id="ARBA00023136"/>
    </source>
</evidence>
<comment type="function">
    <text evidence="8">Gustatory receptor which mediates acceptance or avoidance behavior, depending on its substrates.</text>
</comment>
<proteinExistence type="evidence at transcript level"/>
<dbReference type="GO" id="GO:0005886">
    <property type="term" value="C:plasma membrane"/>
    <property type="evidence" value="ECO:0007669"/>
    <property type="project" value="UniProtKB-SubCell"/>
</dbReference>
<keyword evidence="4 8" id="KW-1133">Transmembrane helix</keyword>
<evidence type="ECO:0000256" key="2">
    <source>
        <dbReference type="ARBA" id="ARBA00022475"/>
    </source>
</evidence>